<dbReference type="InterPro" id="IPR020449">
    <property type="entry name" value="Tscrpt_reg_AraC-type_HTH"/>
</dbReference>
<dbReference type="InterPro" id="IPR018062">
    <property type="entry name" value="HTH_AraC-typ_CS"/>
</dbReference>
<comment type="caution">
    <text evidence="8">The sequence shown here is derived from an EMBL/GenBank/DDBJ whole genome shotgun (WGS) entry which is preliminary data.</text>
</comment>
<protein>
    <recommendedName>
        <fullName evidence="5">HTH-type transcriptional regulator RipA</fullName>
    </recommendedName>
    <alternativeName>
        <fullName evidence="6">Repressor of iron proteins A</fullName>
    </alternativeName>
</protein>
<keyword evidence="3" id="KW-0238">DNA-binding</keyword>
<dbReference type="Proteomes" id="UP000543598">
    <property type="component" value="Unassembled WGS sequence"/>
</dbReference>
<dbReference type="Pfam" id="PF12833">
    <property type="entry name" value="HTH_18"/>
    <property type="match status" value="1"/>
</dbReference>
<reference evidence="8 9" key="1">
    <citation type="submission" date="2020-05" db="EMBL/GenBank/DDBJ databases">
        <title>MicrobeNet Type strains.</title>
        <authorList>
            <person name="Nicholson A.C."/>
        </authorList>
    </citation>
    <scope>NUCLEOTIDE SEQUENCE [LARGE SCALE GENOMIC DNA]</scope>
    <source>
        <strain evidence="8 9">JCM 14282</strain>
    </source>
</reference>
<evidence type="ECO:0000256" key="5">
    <source>
        <dbReference type="ARBA" id="ARBA00074140"/>
    </source>
</evidence>
<dbReference type="RefSeq" id="WP_167041186.1">
    <property type="nucleotide sequence ID" value="NZ_BAAANA010000003.1"/>
</dbReference>
<dbReference type="FunFam" id="1.10.10.60:FF:000132">
    <property type="entry name" value="AraC family transcriptional regulator"/>
    <property type="match status" value="1"/>
</dbReference>
<gene>
    <name evidence="8" type="ORF">HLA99_01490</name>
</gene>
<evidence type="ECO:0000256" key="6">
    <source>
        <dbReference type="ARBA" id="ARBA00079449"/>
    </source>
</evidence>
<keyword evidence="4" id="KW-0804">Transcription</keyword>
<accession>A0A7Y2LXB4</accession>
<dbReference type="PROSITE" id="PS00041">
    <property type="entry name" value="HTH_ARAC_FAMILY_1"/>
    <property type="match status" value="1"/>
</dbReference>
<evidence type="ECO:0000256" key="2">
    <source>
        <dbReference type="ARBA" id="ARBA00023015"/>
    </source>
</evidence>
<dbReference type="Gene3D" id="1.10.10.60">
    <property type="entry name" value="Homeodomain-like"/>
    <property type="match status" value="2"/>
</dbReference>
<dbReference type="PRINTS" id="PR00032">
    <property type="entry name" value="HTHARAC"/>
</dbReference>
<sequence>MTSTGHRAAPKLIDAVTIRHDAHELTWTAIGRVRVVIAGHEWIVDETKALWIPSALPHTVIPDPGALVLPVFLPPEQVPQPWSDPHHVLRTDELDALARTIAQPGLATASAVASARARVCEIIATGSVDDLRLPTDPRARTVAQELLADPSRQETLEEWGLQVHASAKTLQRCFAGETGMRFPDWRTHVRLRAARRLLSTDQDVRGIAAEVGYASTAAFISAFRRRYGETPARLRADTLSRRR</sequence>
<dbReference type="GO" id="GO:0003700">
    <property type="term" value="F:DNA-binding transcription factor activity"/>
    <property type="evidence" value="ECO:0007669"/>
    <property type="project" value="InterPro"/>
</dbReference>
<organism evidence="8 9">
    <name type="scientific">Microbacterium ulmi</name>
    <dbReference type="NCBI Taxonomy" id="179095"/>
    <lineage>
        <taxon>Bacteria</taxon>
        <taxon>Bacillati</taxon>
        <taxon>Actinomycetota</taxon>
        <taxon>Actinomycetes</taxon>
        <taxon>Micrococcales</taxon>
        <taxon>Microbacteriaceae</taxon>
        <taxon>Microbacterium</taxon>
    </lineage>
</organism>
<dbReference type="InterPro" id="IPR011051">
    <property type="entry name" value="RmlC_Cupin_sf"/>
</dbReference>
<evidence type="ECO:0000256" key="3">
    <source>
        <dbReference type="ARBA" id="ARBA00023125"/>
    </source>
</evidence>
<evidence type="ECO:0000313" key="8">
    <source>
        <dbReference type="EMBL" id="NNH02541.1"/>
    </source>
</evidence>
<evidence type="ECO:0000256" key="1">
    <source>
        <dbReference type="ARBA" id="ARBA00022491"/>
    </source>
</evidence>
<keyword evidence="1" id="KW-0678">Repressor</keyword>
<dbReference type="InterPro" id="IPR009057">
    <property type="entry name" value="Homeodomain-like_sf"/>
</dbReference>
<dbReference type="PROSITE" id="PS01124">
    <property type="entry name" value="HTH_ARAC_FAMILY_2"/>
    <property type="match status" value="1"/>
</dbReference>
<evidence type="ECO:0000259" key="7">
    <source>
        <dbReference type="PROSITE" id="PS01124"/>
    </source>
</evidence>
<feature type="domain" description="HTH araC/xylS-type" evidence="7">
    <location>
        <begin position="140"/>
        <end position="237"/>
    </location>
</feature>
<dbReference type="InterPro" id="IPR018060">
    <property type="entry name" value="HTH_AraC"/>
</dbReference>
<dbReference type="PANTHER" id="PTHR11019:SF199">
    <property type="entry name" value="HTH-TYPE TRANSCRIPTIONAL REGULATOR NIMR"/>
    <property type="match status" value="1"/>
</dbReference>
<dbReference type="SUPFAM" id="SSF46689">
    <property type="entry name" value="Homeodomain-like"/>
    <property type="match status" value="1"/>
</dbReference>
<keyword evidence="2" id="KW-0805">Transcription regulation</keyword>
<dbReference type="PANTHER" id="PTHR11019">
    <property type="entry name" value="HTH-TYPE TRANSCRIPTIONAL REGULATOR NIMR"/>
    <property type="match status" value="1"/>
</dbReference>
<proteinExistence type="predicted"/>
<dbReference type="GO" id="GO:0043565">
    <property type="term" value="F:sequence-specific DNA binding"/>
    <property type="evidence" value="ECO:0007669"/>
    <property type="project" value="InterPro"/>
</dbReference>
<keyword evidence="9" id="KW-1185">Reference proteome</keyword>
<evidence type="ECO:0000256" key="4">
    <source>
        <dbReference type="ARBA" id="ARBA00023163"/>
    </source>
</evidence>
<dbReference type="SUPFAM" id="SSF51182">
    <property type="entry name" value="RmlC-like cupins"/>
    <property type="match status" value="1"/>
</dbReference>
<name>A0A7Y2LXB4_9MICO</name>
<dbReference type="EMBL" id="JABEMB010000001">
    <property type="protein sequence ID" value="NNH02541.1"/>
    <property type="molecule type" value="Genomic_DNA"/>
</dbReference>
<dbReference type="AlphaFoldDB" id="A0A7Y2LXB4"/>
<dbReference type="SMART" id="SM00342">
    <property type="entry name" value="HTH_ARAC"/>
    <property type="match status" value="1"/>
</dbReference>
<evidence type="ECO:0000313" key="9">
    <source>
        <dbReference type="Proteomes" id="UP000543598"/>
    </source>
</evidence>